<gene>
    <name evidence="1" type="ORF">LCPAC202_00390</name>
</gene>
<accession>A0A481Z687</accession>
<name>A0A481Z687_9VIRU</name>
<sequence>MKPISIGIPIVNPLFPKYKIPVMEPIWDGSCLGSWSQVKIYQTLKRNNATYHQIEMGGKKIIVQTKQCKTPYMCMVDEMKIYFGLPKQGTHWFEYGKSGKLVKIIIKTSTEMINLMPTIINYPTLSEFKKLYSPEKHIEENFPELADRIRISFVFRVVFGIKRTNKSSLIIKWFYPTILYQSLISSRWMNMELPGNKELIWYPVSIDESYPDELDMDGSIPNTILDEWFGKKDIADVIREMCLIREYKHIQPFRLETQNKMEEVIKRVDKNLIGHATGIIQRLISRLTFGLKPTSSFKIRAPDGSPAIS</sequence>
<dbReference type="EMBL" id="MK500509">
    <property type="protein sequence ID" value="QBK91065.1"/>
    <property type="molecule type" value="Genomic_DNA"/>
</dbReference>
<reference evidence="1" key="1">
    <citation type="journal article" date="2019" name="MBio">
        <title>Virus Genomes from Deep Sea Sediments Expand the Ocean Megavirome and Support Independent Origins of Viral Gigantism.</title>
        <authorList>
            <person name="Backstrom D."/>
            <person name="Yutin N."/>
            <person name="Jorgensen S.L."/>
            <person name="Dharamshi J."/>
            <person name="Homa F."/>
            <person name="Zaremba-Niedwiedzka K."/>
            <person name="Spang A."/>
            <person name="Wolf Y.I."/>
            <person name="Koonin E.V."/>
            <person name="Ettema T.J."/>
        </authorList>
    </citation>
    <scope>NUCLEOTIDE SEQUENCE</scope>
</reference>
<organism evidence="1">
    <name type="scientific">Pithovirus LCPAC202</name>
    <dbReference type="NCBI Taxonomy" id="2506592"/>
    <lineage>
        <taxon>Viruses</taxon>
        <taxon>Pithoviruses</taxon>
    </lineage>
</organism>
<evidence type="ECO:0000313" key="1">
    <source>
        <dbReference type="EMBL" id="QBK91065.1"/>
    </source>
</evidence>
<protein>
    <submittedName>
        <fullName evidence="1">Uncharacterized protein</fullName>
    </submittedName>
</protein>
<proteinExistence type="predicted"/>